<dbReference type="Proteomes" id="UP000253508">
    <property type="component" value="Unassembled WGS sequence"/>
</dbReference>
<comment type="caution">
    <text evidence="2">The sequence shown here is derived from an EMBL/GenBank/DDBJ whole genome shotgun (WGS) entry which is preliminary data.</text>
</comment>
<accession>A0A367XYR0</accession>
<reference evidence="2 3" key="1">
    <citation type="submission" date="2018-07" db="EMBL/GenBank/DDBJ databases">
        <title>Microbacterium endoborsara sp. nov., a novel actinobacterium isolated from Borszczowia aralocaspica.</title>
        <authorList>
            <person name="An D."/>
        </authorList>
    </citation>
    <scope>NUCLEOTIDE SEQUENCE [LARGE SCALE GENOMIC DNA]</scope>
    <source>
        <strain evidence="2 3">C1.15228</strain>
    </source>
</reference>
<keyword evidence="1" id="KW-1133">Transmembrane helix</keyword>
<dbReference type="EMBL" id="QORO01000003">
    <property type="protein sequence ID" value="RCK58410.1"/>
    <property type="molecule type" value="Genomic_DNA"/>
</dbReference>
<dbReference type="AlphaFoldDB" id="A0A367XYR0"/>
<evidence type="ECO:0000313" key="2">
    <source>
        <dbReference type="EMBL" id="RCK58410.1"/>
    </source>
</evidence>
<evidence type="ECO:0000256" key="1">
    <source>
        <dbReference type="SAM" id="Phobius"/>
    </source>
</evidence>
<keyword evidence="1" id="KW-0812">Transmembrane</keyword>
<protein>
    <submittedName>
        <fullName evidence="2">Type II secretion system protein</fullName>
    </submittedName>
</protein>
<organism evidence="2 3">
    <name type="scientific">Microbacterium sorbitolivorans</name>
    <dbReference type="NCBI Taxonomy" id="1867410"/>
    <lineage>
        <taxon>Bacteria</taxon>
        <taxon>Bacillati</taxon>
        <taxon>Actinomycetota</taxon>
        <taxon>Actinomycetes</taxon>
        <taxon>Micrococcales</taxon>
        <taxon>Microbacteriaceae</taxon>
        <taxon>Microbacterium</taxon>
    </lineage>
</organism>
<name>A0A367XYR0_9MICO</name>
<gene>
    <name evidence="2" type="ORF">DTO57_09575</name>
</gene>
<sequence>MIARIRRDDGITTTELIIAMAITAVLGVMTLTVILGLSRASDASTERSQSASVARTALESWGSLLAVRESPELDESADPSIETITADSIVFYASIDNRALDSSETTSPTRIEITASGEGLVERRFERDHPETMLTERHLVPNGSLSVRAYRADGRQIALPSSADSPLTVSQRAAIDRVTLEVTVRDERGRSYSYGGANDVPTTSE</sequence>
<evidence type="ECO:0000313" key="3">
    <source>
        <dbReference type="Proteomes" id="UP000253508"/>
    </source>
</evidence>
<dbReference type="RefSeq" id="WP_114118014.1">
    <property type="nucleotide sequence ID" value="NZ_BMHU01000002.1"/>
</dbReference>
<feature type="transmembrane region" description="Helical" evidence="1">
    <location>
        <begin position="16"/>
        <end position="37"/>
    </location>
</feature>
<keyword evidence="1" id="KW-0472">Membrane</keyword>
<proteinExistence type="predicted"/>
<keyword evidence="3" id="KW-1185">Reference proteome</keyword>